<name>A0A2P8IHY7_SACCR</name>
<keyword evidence="2" id="KW-1133">Transmembrane helix</keyword>
<reference evidence="5 6" key="1">
    <citation type="submission" date="2018-03" db="EMBL/GenBank/DDBJ databases">
        <title>Genomic Encyclopedia of Type Strains, Phase III (KMG-III): the genomes of soil and plant-associated and newly described type strains.</title>
        <authorList>
            <person name="Whitman W."/>
        </authorList>
    </citation>
    <scope>NUCLEOTIDE SEQUENCE [LARGE SCALE GENOMIC DNA]</scope>
    <source>
        <strain evidence="5 6">CGMCC 4.7097</strain>
    </source>
</reference>
<dbReference type="OrthoDB" id="3401948at2"/>
<keyword evidence="3" id="KW-0732">Signal</keyword>
<comment type="caution">
    <text evidence="5">The sequence shown here is derived from an EMBL/GenBank/DDBJ whole genome shotgun (WGS) entry which is preliminary data.</text>
</comment>
<keyword evidence="6" id="KW-1185">Reference proteome</keyword>
<evidence type="ECO:0000256" key="2">
    <source>
        <dbReference type="SAM" id="Phobius"/>
    </source>
</evidence>
<evidence type="ECO:0000256" key="1">
    <source>
        <dbReference type="SAM" id="MobiDB-lite"/>
    </source>
</evidence>
<dbReference type="RefSeq" id="WP_106613458.1">
    <property type="nucleotide sequence ID" value="NZ_PYAX01000001.1"/>
</dbReference>
<proteinExistence type="predicted"/>
<dbReference type="GO" id="GO:0004553">
    <property type="term" value="F:hydrolase activity, hydrolyzing O-glycosyl compounds"/>
    <property type="evidence" value="ECO:0007669"/>
    <property type="project" value="InterPro"/>
</dbReference>
<evidence type="ECO:0000313" key="5">
    <source>
        <dbReference type="EMBL" id="PSL58086.1"/>
    </source>
</evidence>
<dbReference type="PROSITE" id="PS51173">
    <property type="entry name" value="CBM2"/>
    <property type="match status" value="1"/>
</dbReference>
<gene>
    <name evidence="5" type="ORF">B0I31_101301</name>
</gene>
<dbReference type="InterPro" id="IPR008965">
    <property type="entry name" value="CBM2/CBM3_carb-bd_dom_sf"/>
</dbReference>
<dbReference type="InterPro" id="IPR001919">
    <property type="entry name" value="CBD2"/>
</dbReference>
<dbReference type="AlphaFoldDB" id="A0A2P8IHY7"/>
<dbReference type="SMART" id="SM00637">
    <property type="entry name" value="CBD_II"/>
    <property type="match status" value="1"/>
</dbReference>
<feature type="domain" description="CBM2" evidence="4">
    <location>
        <begin position="28"/>
        <end position="138"/>
    </location>
</feature>
<accession>A0A2P8IHY7</accession>
<dbReference type="GO" id="GO:0030247">
    <property type="term" value="F:polysaccharide binding"/>
    <property type="evidence" value="ECO:0007669"/>
    <property type="project" value="UniProtKB-UniRule"/>
</dbReference>
<keyword evidence="2" id="KW-0472">Membrane</keyword>
<feature type="region of interest" description="Disordered" evidence="1">
    <location>
        <begin position="140"/>
        <end position="197"/>
    </location>
</feature>
<feature type="compositionally biased region" description="Low complexity" evidence="1">
    <location>
        <begin position="154"/>
        <end position="197"/>
    </location>
</feature>
<organism evidence="5 6">
    <name type="scientific">Saccharothrix carnea</name>
    <dbReference type="NCBI Taxonomy" id="1280637"/>
    <lineage>
        <taxon>Bacteria</taxon>
        <taxon>Bacillati</taxon>
        <taxon>Actinomycetota</taxon>
        <taxon>Actinomycetes</taxon>
        <taxon>Pseudonocardiales</taxon>
        <taxon>Pseudonocardiaceae</taxon>
        <taxon>Saccharothrix</taxon>
    </lineage>
</organism>
<keyword evidence="2" id="KW-0812">Transmembrane</keyword>
<evidence type="ECO:0000313" key="6">
    <source>
        <dbReference type="Proteomes" id="UP000241118"/>
    </source>
</evidence>
<feature type="transmembrane region" description="Helical" evidence="2">
    <location>
        <begin position="225"/>
        <end position="244"/>
    </location>
</feature>
<dbReference type="InterPro" id="IPR012291">
    <property type="entry name" value="CBM2_carb-bd_dom_sf"/>
</dbReference>
<sequence>MHFARIVRAALAVVAALVAVGLTTPAATARAAAGCDVDYVITDQWRGGFGARVTLTNLGDPLSGWTLEWSFGAGQRISSETWNGEFSQTGSTVRVGNADHNGRVGTNRSVTVGFNGTWSGSNPEPTSFTVDGVPCTGSVAAVTTTDDAPPPSATPSLTTAPPATTTTTTTTTTTSASSSSSSATTEPSAPSSASSTFAWPTASQKAAVVLSADVSPDSGVDALRLGLVISVLVATVGVAVLLVVRRQLRRVDEDPDEGQ</sequence>
<protein>
    <submittedName>
        <fullName evidence="5">Cellulose binding domain-containing protein</fullName>
    </submittedName>
</protein>
<dbReference type="SUPFAM" id="SSF49384">
    <property type="entry name" value="Carbohydrate-binding domain"/>
    <property type="match status" value="1"/>
</dbReference>
<feature type="chain" id="PRO_5015188046" evidence="3">
    <location>
        <begin position="32"/>
        <end position="259"/>
    </location>
</feature>
<dbReference type="Gene3D" id="2.60.40.290">
    <property type="match status" value="1"/>
</dbReference>
<dbReference type="Pfam" id="PF00553">
    <property type="entry name" value="CBM_2"/>
    <property type="match status" value="1"/>
</dbReference>
<dbReference type="EMBL" id="PYAX01000001">
    <property type="protein sequence ID" value="PSL58086.1"/>
    <property type="molecule type" value="Genomic_DNA"/>
</dbReference>
<dbReference type="Proteomes" id="UP000241118">
    <property type="component" value="Unassembled WGS sequence"/>
</dbReference>
<feature type="signal peptide" evidence="3">
    <location>
        <begin position="1"/>
        <end position="31"/>
    </location>
</feature>
<evidence type="ECO:0000256" key="3">
    <source>
        <dbReference type="SAM" id="SignalP"/>
    </source>
</evidence>
<evidence type="ECO:0000259" key="4">
    <source>
        <dbReference type="PROSITE" id="PS51173"/>
    </source>
</evidence>
<dbReference type="GO" id="GO:0005975">
    <property type="term" value="P:carbohydrate metabolic process"/>
    <property type="evidence" value="ECO:0007669"/>
    <property type="project" value="InterPro"/>
</dbReference>